<gene>
    <name evidence="2" type="ORF">B0H15DRAFT_886099</name>
</gene>
<sequence length="146" mass="14792">MARTLSVFLAFFIASAAVAAPVENRYSQLGSLQCNIDRFKIVTGLVETGSAVKKIDTTNPDTATAVAAAQAGLSSVGDAIKNIALALVTGKAAPGDARTAVSQGLNDTRSALEGINDPTVTDSVAAAQTLLQNAIDDGNAVIADCK</sequence>
<comment type="caution">
    <text evidence="2">The sequence shown here is derived from an EMBL/GenBank/DDBJ whole genome shotgun (WGS) entry which is preliminary data.</text>
</comment>
<evidence type="ECO:0000313" key="3">
    <source>
        <dbReference type="Proteomes" id="UP001222325"/>
    </source>
</evidence>
<feature type="chain" id="PRO_5042165141" description="Cell wall galactomannoprotein" evidence="1">
    <location>
        <begin position="20"/>
        <end position="146"/>
    </location>
</feature>
<proteinExistence type="predicted"/>
<dbReference type="EMBL" id="JARJCN010000028">
    <property type="protein sequence ID" value="KAJ7087532.1"/>
    <property type="molecule type" value="Genomic_DNA"/>
</dbReference>
<evidence type="ECO:0008006" key="4">
    <source>
        <dbReference type="Google" id="ProtNLM"/>
    </source>
</evidence>
<keyword evidence="1" id="KW-0732">Signal</keyword>
<reference evidence="2" key="1">
    <citation type="submission" date="2023-03" db="EMBL/GenBank/DDBJ databases">
        <title>Massive genome expansion in bonnet fungi (Mycena s.s.) driven by repeated elements and novel gene families across ecological guilds.</title>
        <authorList>
            <consortium name="Lawrence Berkeley National Laboratory"/>
            <person name="Harder C.B."/>
            <person name="Miyauchi S."/>
            <person name="Viragh M."/>
            <person name="Kuo A."/>
            <person name="Thoen E."/>
            <person name="Andreopoulos B."/>
            <person name="Lu D."/>
            <person name="Skrede I."/>
            <person name="Drula E."/>
            <person name="Henrissat B."/>
            <person name="Morin E."/>
            <person name="Kohler A."/>
            <person name="Barry K."/>
            <person name="LaButti K."/>
            <person name="Morin E."/>
            <person name="Salamov A."/>
            <person name="Lipzen A."/>
            <person name="Mereny Z."/>
            <person name="Hegedus B."/>
            <person name="Baldrian P."/>
            <person name="Stursova M."/>
            <person name="Weitz H."/>
            <person name="Taylor A."/>
            <person name="Grigoriev I.V."/>
            <person name="Nagy L.G."/>
            <person name="Martin F."/>
            <person name="Kauserud H."/>
        </authorList>
    </citation>
    <scope>NUCLEOTIDE SEQUENCE</scope>
    <source>
        <strain evidence="2">CBHHK173m</strain>
    </source>
</reference>
<accession>A0AAD6U201</accession>
<dbReference type="AlphaFoldDB" id="A0AAD6U201"/>
<keyword evidence="3" id="KW-1185">Reference proteome</keyword>
<name>A0AAD6U201_9AGAR</name>
<organism evidence="2 3">
    <name type="scientific">Mycena belliarum</name>
    <dbReference type="NCBI Taxonomy" id="1033014"/>
    <lineage>
        <taxon>Eukaryota</taxon>
        <taxon>Fungi</taxon>
        <taxon>Dikarya</taxon>
        <taxon>Basidiomycota</taxon>
        <taxon>Agaricomycotina</taxon>
        <taxon>Agaricomycetes</taxon>
        <taxon>Agaricomycetidae</taxon>
        <taxon>Agaricales</taxon>
        <taxon>Marasmiineae</taxon>
        <taxon>Mycenaceae</taxon>
        <taxon>Mycena</taxon>
    </lineage>
</organism>
<evidence type="ECO:0000313" key="2">
    <source>
        <dbReference type="EMBL" id="KAJ7087532.1"/>
    </source>
</evidence>
<evidence type="ECO:0000256" key="1">
    <source>
        <dbReference type="SAM" id="SignalP"/>
    </source>
</evidence>
<feature type="signal peptide" evidence="1">
    <location>
        <begin position="1"/>
        <end position="19"/>
    </location>
</feature>
<protein>
    <recommendedName>
        <fullName evidence="4">Cell wall galactomannoprotein</fullName>
    </recommendedName>
</protein>
<dbReference type="Proteomes" id="UP001222325">
    <property type="component" value="Unassembled WGS sequence"/>
</dbReference>